<protein>
    <submittedName>
        <fullName evidence="2">Thioredoxin family protein</fullName>
    </submittedName>
</protein>
<reference evidence="2" key="1">
    <citation type="submission" date="2022-04" db="EMBL/GenBank/DDBJ databases">
        <title>Consumption of N2O by Flavobacterium azooxidireducens sp. nov. isolated from Decomposing Leaf Litter of Phragmites australis (Cav.).</title>
        <authorList>
            <person name="Behrendt U."/>
            <person name="Spanner T."/>
            <person name="Augustin J."/>
            <person name="Horn M.A."/>
            <person name="Kolb S."/>
            <person name="Ulrich A."/>
        </authorList>
    </citation>
    <scope>NUCLEOTIDE SEQUENCE</scope>
    <source>
        <strain evidence="2">IGB 4-14</strain>
    </source>
</reference>
<dbReference type="RefSeq" id="WP_248433270.1">
    <property type="nucleotide sequence ID" value="NZ_CP096205.1"/>
</dbReference>
<evidence type="ECO:0000259" key="1">
    <source>
        <dbReference type="Pfam" id="PF00085"/>
    </source>
</evidence>
<evidence type="ECO:0000313" key="2">
    <source>
        <dbReference type="EMBL" id="UPQ78343.1"/>
    </source>
</evidence>
<dbReference type="InterPro" id="IPR013766">
    <property type="entry name" value="Thioredoxin_domain"/>
</dbReference>
<gene>
    <name evidence="2" type="ORF">M0M57_12010</name>
</gene>
<organism evidence="2 3">
    <name type="scientific">Flavobacterium azooxidireducens</name>
    <dbReference type="NCBI Taxonomy" id="1871076"/>
    <lineage>
        <taxon>Bacteria</taxon>
        <taxon>Pseudomonadati</taxon>
        <taxon>Bacteroidota</taxon>
        <taxon>Flavobacteriia</taxon>
        <taxon>Flavobacteriales</taxon>
        <taxon>Flavobacteriaceae</taxon>
        <taxon>Flavobacterium</taxon>
    </lineage>
</organism>
<evidence type="ECO:0000313" key="3">
    <source>
        <dbReference type="Proteomes" id="UP000830583"/>
    </source>
</evidence>
<dbReference type="CDD" id="cd02947">
    <property type="entry name" value="TRX_family"/>
    <property type="match status" value="1"/>
</dbReference>
<feature type="domain" description="Thioredoxin" evidence="1">
    <location>
        <begin position="8"/>
        <end position="95"/>
    </location>
</feature>
<proteinExistence type="predicted"/>
<dbReference type="Gene3D" id="3.40.30.10">
    <property type="entry name" value="Glutaredoxin"/>
    <property type="match status" value="1"/>
</dbReference>
<dbReference type="EMBL" id="CP096205">
    <property type="protein sequence ID" value="UPQ78343.1"/>
    <property type="molecule type" value="Genomic_DNA"/>
</dbReference>
<dbReference type="PANTHER" id="PTHR45663:SF11">
    <property type="entry name" value="GEO12009P1"/>
    <property type="match status" value="1"/>
</dbReference>
<dbReference type="Pfam" id="PF00085">
    <property type="entry name" value="Thioredoxin"/>
    <property type="match status" value="1"/>
</dbReference>
<name>A0ABY4KF03_9FLAO</name>
<dbReference type="InterPro" id="IPR036249">
    <property type="entry name" value="Thioredoxin-like_sf"/>
</dbReference>
<dbReference type="Proteomes" id="UP000830583">
    <property type="component" value="Chromosome"/>
</dbReference>
<dbReference type="PANTHER" id="PTHR45663">
    <property type="entry name" value="GEO12009P1"/>
    <property type="match status" value="1"/>
</dbReference>
<sequence length="100" mass="11365">MKNEILSIIQSNNLVLINFKSSTCDSCQMIDPTLQEVKKAIGERVEIHTLEINNLPLTFNELQIDSLPLLALFVEGKLIWEAKEVLSKDEIIKKIVEIES</sequence>
<keyword evidence="3" id="KW-1185">Reference proteome</keyword>
<dbReference type="SUPFAM" id="SSF52833">
    <property type="entry name" value="Thioredoxin-like"/>
    <property type="match status" value="1"/>
</dbReference>
<accession>A0ABY4KF03</accession>